<sequence>MVLVSSVPAKQRCSPELGVRTDAICCSSYLAKVWKQAHCARGHFFPSKNNRSGVDTWATCSTSARRTYQGASFFFFGSDSKEPHLHTW</sequence>
<accession>A0A2P6QYF6</accession>
<organism evidence="1 2">
    <name type="scientific">Rosa chinensis</name>
    <name type="common">China rose</name>
    <dbReference type="NCBI Taxonomy" id="74649"/>
    <lineage>
        <taxon>Eukaryota</taxon>
        <taxon>Viridiplantae</taxon>
        <taxon>Streptophyta</taxon>
        <taxon>Embryophyta</taxon>
        <taxon>Tracheophyta</taxon>
        <taxon>Spermatophyta</taxon>
        <taxon>Magnoliopsida</taxon>
        <taxon>eudicotyledons</taxon>
        <taxon>Gunneridae</taxon>
        <taxon>Pentapetalae</taxon>
        <taxon>rosids</taxon>
        <taxon>fabids</taxon>
        <taxon>Rosales</taxon>
        <taxon>Rosaceae</taxon>
        <taxon>Rosoideae</taxon>
        <taxon>Rosoideae incertae sedis</taxon>
        <taxon>Rosa</taxon>
    </lineage>
</organism>
<evidence type="ECO:0000313" key="2">
    <source>
        <dbReference type="Proteomes" id="UP000238479"/>
    </source>
</evidence>
<reference evidence="1 2" key="1">
    <citation type="journal article" date="2018" name="Nat. Genet.">
        <title>The Rosa genome provides new insights in the design of modern roses.</title>
        <authorList>
            <person name="Bendahmane M."/>
        </authorList>
    </citation>
    <scope>NUCLEOTIDE SEQUENCE [LARGE SCALE GENOMIC DNA]</scope>
    <source>
        <strain evidence="2">cv. Old Blush</strain>
    </source>
</reference>
<dbReference type="Gramene" id="PRQ39204">
    <property type="protein sequence ID" value="PRQ39204"/>
    <property type="gene ID" value="RchiOBHm_Chr4g0422531"/>
</dbReference>
<protein>
    <submittedName>
        <fullName evidence="1">Uncharacterized protein</fullName>
    </submittedName>
</protein>
<name>A0A2P6QYF6_ROSCH</name>
<dbReference type="Proteomes" id="UP000238479">
    <property type="component" value="Chromosome 4"/>
</dbReference>
<gene>
    <name evidence="1" type="ORF">RchiOBHm_Chr4g0422531</name>
</gene>
<keyword evidence="2" id="KW-1185">Reference proteome</keyword>
<dbReference type="EMBL" id="PDCK01000042">
    <property type="protein sequence ID" value="PRQ39204.1"/>
    <property type="molecule type" value="Genomic_DNA"/>
</dbReference>
<comment type="caution">
    <text evidence="1">The sequence shown here is derived from an EMBL/GenBank/DDBJ whole genome shotgun (WGS) entry which is preliminary data.</text>
</comment>
<evidence type="ECO:0000313" key="1">
    <source>
        <dbReference type="EMBL" id="PRQ39204.1"/>
    </source>
</evidence>
<proteinExistence type="predicted"/>
<dbReference type="AlphaFoldDB" id="A0A2P6QYF6"/>